<dbReference type="InterPro" id="IPR000522">
    <property type="entry name" value="ABC_transptr_permease_BtuC"/>
</dbReference>
<feature type="transmembrane region" description="Helical" evidence="8">
    <location>
        <begin position="165"/>
        <end position="187"/>
    </location>
</feature>
<sequence>MSLPSGVADTPRPKLRTRPFVASIILIGGLAALFLGLAVSVSVGAADIKLSMVWEAIFNFNQELTQHQIIRELRLPRALAGALVGIGFAISGAIMQGMTRNPLADPGLLGINAGSGFVLAICFAFFPGLPFHYLILFSFTGAAVGSGLVYGISSLAKGGLSPVRLALAGAAVSALLLALSEGVAIYFHISQDLAFWYAGGVAGTKWLQIKIIWPWILAGVTGAIWLSRSITLLSLGDEIAAGLGQRTRWVKAAGMLLSLILAGTSVSAVGAVGFVGLVIPHMARSLVGVDYRWIIPCSAVLGALLMVVADIGARMINPPFETPIGALIALIGVPFFLYLARKERREM</sequence>
<dbReference type="Proteomes" id="UP001338137">
    <property type="component" value="Unassembled WGS sequence"/>
</dbReference>
<dbReference type="Pfam" id="PF01032">
    <property type="entry name" value="FecCD"/>
    <property type="match status" value="1"/>
</dbReference>
<dbReference type="CDD" id="cd06550">
    <property type="entry name" value="TM_ABC_iron-siderophores_like"/>
    <property type="match status" value="1"/>
</dbReference>
<dbReference type="SUPFAM" id="SSF81345">
    <property type="entry name" value="ABC transporter involved in vitamin B12 uptake, BtuC"/>
    <property type="match status" value="1"/>
</dbReference>
<dbReference type="PANTHER" id="PTHR30472">
    <property type="entry name" value="FERRIC ENTEROBACTIN TRANSPORT SYSTEM PERMEASE PROTEIN"/>
    <property type="match status" value="1"/>
</dbReference>
<keyword evidence="5 8" id="KW-0812">Transmembrane</keyword>
<gene>
    <name evidence="9" type="ORF">P4I72_13885</name>
</gene>
<evidence type="ECO:0000256" key="3">
    <source>
        <dbReference type="ARBA" id="ARBA00022448"/>
    </source>
</evidence>
<dbReference type="EMBL" id="JARLKY010000029">
    <property type="protein sequence ID" value="MEC0228217.1"/>
    <property type="molecule type" value="Genomic_DNA"/>
</dbReference>
<keyword evidence="3" id="KW-0813">Transport</keyword>
<evidence type="ECO:0000256" key="6">
    <source>
        <dbReference type="ARBA" id="ARBA00022989"/>
    </source>
</evidence>
<keyword evidence="7 8" id="KW-0472">Membrane</keyword>
<protein>
    <submittedName>
        <fullName evidence="9">Iron ABC transporter permease</fullName>
    </submittedName>
</protein>
<keyword evidence="4" id="KW-1003">Cell membrane</keyword>
<keyword evidence="6 8" id="KW-1133">Transmembrane helix</keyword>
<dbReference type="PANTHER" id="PTHR30472:SF58">
    <property type="entry name" value="IRON(3+)-HYDROXAMATE IMPORT SYSTEM PERMEASE PROTEIN FHUB"/>
    <property type="match status" value="1"/>
</dbReference>
<dbReference type="RefSeq" id="WP_246362433.1">
    <property type="nucleotide sequence ID" value="NZ_JABMKZ010000010.1"/>
</dbReference>
<evidence type="ECO:0000313" key="9">
    <source>
        <dbReference type="EMBL" id="MEC0228217.1"/>
    </source>
</evidence>
<proteinExistence type="inferred from homology"/>
<evidence type="ECO:0000256" key="4">
    <source>
        <dbReference type="ARBA" id="ARBA00022475"/>
    </source>
</evidence>
<comment type="caution">
    <text evidence="9">The sequence shown here is derived from an EMBL/GenBank/DDBJ whole genome shotgun (WGS) entry which is preliminary data.</text>
</comment>
<feature type="transmembrane region" description="Helical" evidence="8">
    <location>
        <begin position="20"/>
        <end position="43"/>
    </location>
</feature>
<keyword evidence="10" id="KW-1185">Reference proteome</keyword>
<evidence type="ECO:0000313" key="10">
    <source>
        <dbReference type="Proteomes" id="UP001338137"/>
    </source>
</evidence>
<organism evidence="9 10">
    <name type="scientific">Paenibacillus alba</name>
    <dbReference type="NCBI Taxonomy" id="1197127"/>
    <lineage>
        <taxon>Bacteria</taxon>
        <taxon>Bacillati</taxon>
        <taxon>Bacillota</taxon>
        <taxon>Bacilli</taxon>
        <taxon>Bacillales</taxon>
        <taxon>Paenibacillaceae</taxon>
        <taxon>Paenibacillus</taxon>
    </lineage>
</organism>
<evidence type="ECO:0000256" key="1">
    <source>
        <dbReference type="ARBA" id="ARBA00004651"/>
    </source>
</evidence>
<feature type="transmembrane region" description="Helical" evidence="8">
    <location>
        <begin position="255"/>
        <end position="279"/>
    </location>
</feature>
<feature type="transmembrane region" description="Helical" evidence="8">
    <location>
        <begin position="291"/>
        <end position="316"/>
    </location>
</feature>
<feature type="transmembrane region" description="Helical" evidence="8">
    <location>
        <begin position="322"/>
        <end position="340"/>
    </location>
</feature>
<comment type="subcellular location">
    <subcellularLocation>
        <location evidence="1">Cell membrane</location>
        <topology evidence="1">Multi-pass membrane protein</topology>
    </subcellularLocation>
</comment>
<comment type="similarity">
    <text evidence="2">Belongs to the binding-protein-dependent transport system permease family. FecCD subfamily.</text>
</comment>
<name>A0ABU6G241_9BACL</name>
<evidence type="ECO:0000256" key="2">
    <source>
        <dbReference type="ARBA" id="ARBA00007935"/>
    </source>
</evidence>
<evidence type="ECO:0000256" key="5">
    <source>
        <dbReference type="ARBA" id="ARBA00022692"/>
    </source>
</evidence>
<dbReference type="InterPro" id="IPR037294">
    <property type="entry name" value="ABC_BtuC-like"/>
</dbReference>
<feature type="transmembrane region" description="Helical" evidence="8">
    <location>
        <begin position="212"/>
        <end position="235"/>
    </location>
</feature>
<feature type="transmembrane region" description="Helical" evidence="8">
    <location>
        <begin position="107"/>
        <end position="126"/>
    </location>
</feature>
<accession>A0ABU6G241</accession>
<feature type="transmembrane region" description="Helical" evidence="8">
    <location>
        <begin position="78"/>
        <end position="95"/>
    </location>
</feature>
<evidence type="ECO:0000256" key="8">
    <source>
        <dbReference type="SAM" id="Phobius"/>
    </source>
</evidence>
<reference evidence="9 10" key="1">
    <citation type="submission" date="2023-03" db="EMBL/GenBank/DDBJ databases">
        <title>Bacillus Genome Sequencing.</title>
        <authorList>
            <person name="Dunlap C."/>
        </authorList>
    </citation>
    <scope>NUCLEOTIDE SEQUENCE [LARGE SCALE GENOMIC DNA]</scope>
    <source>
        <strain evidence="9 10">BD-533</strain>
    </source>
</reference>
<feature type="transmembrane region" description="Helical" evidence="8">
    <location>
        <begin position="133"/>
        <end position="153"/>
    </location>
</feature>
<dbReference type="Gene3D" id="1.10.3470.10">
    <property type="entry name" value="ABC transporter involved in vitamin B12 uptake, BtuC"/>
    <property type="match status" value="1"/>
</dbReference>
<evidence type="ECO:0000256" key="7">
    <source>
        <dbReference type="ARBA" id="ARBA00023136"/>
    </source>
</evidence>